<reference evidence="2 3" key="1">
    <citation type="submission" date="2024-05" db="EMBL/GenBank/DDBJ databases">
        <title>Genome sequencing and assembly of Indian major carp, Cirrhinus mrigala (Hamilton, 1822).</title>
        <authorList>
            <person name="Mohindra V."/>
            <person name="Chowdhury L.M."/>
            <person name="Lal K."/>
            <person name="Jena J.K."/>
        </authorList>
    </citation>
    <scope>NUCLEOTIDE SEQUENCE [LARGE SCALE GENOMIC DNA]</scope>
    <source>
        <strain evidence="2">CM1030</strain>
        <tissue evidence="2">Blood</tissue>
    </source>
</reference>
<dbReference type="EMBL" id="JAMKFB020000008">
    <property type="protein sequence ID" value="KAL0186686.1"/>
    <property type="molecule type" value="Genomic_DNA"/>
</dbReference>
<feature type="domain" description="Protein kinase" evidence="1">
    <location>
        <begin position="1"/>
        <end position="55"/>
    </location>
</feature>
<proteinExistence type="predicted"/>
<dbReference type="PANTHER" id="PTHR24348">
    <property type="entry name" value="SERINE/THREONINE-PROTEIN KINASE UNC-51-RELATED"/>
    <property type="match status" value="1"/>
</dbReference>
<dbReference type="Pfam" id="PF00069">
    <property type="entry name" value="Pkinase"/>
    <property type="match status" value="1"/>
</dbReference>
<dbReference type="InterPro" id="IPR008271">
    <property type="entry name" value="Ser/Thr_kinase_AS"/>
</dbReference>
<comment type="caution">
    <text evidence="2">The sequence shown here is derived from an EMBL/GenBank/DDBJ whole genome shotgun (WGS) entry which is preliminary data.</text>
</comment>
<dbReference type="PROSITE" id="PS50011">
    <property type="entry name" value="PROTEIN_KINASE_DOM"/>
    <property type="match status" value="1"/>
</dbReference>
<sequence length="55" mass="6133">SLSEDTIRVLLQQLAGAMSVLRSKGIIHRDLKPQNILLSYSTGRRSNPNNICIKL</sequence>
<organism evidence="2 3">
    <name type="scientific">Cirrhinus mrigala</name>
    <name type="common">Mrigala</name>
    <dbReference type="NCBI Taxonomy" id="683832"/>
    <lineage>
        <taxon>Eukaryota</taxon>
        <taxon>Metazoa</taxon>
        <taxon>Chordata</taxon>
        <taxon>Craniata</taxon>
        <taxon>Vertebrata</taxon>
        <taxon>Euteleostomi</taxon>
        <taxon>Actinopterygii</taxon>
        <taxon>Neopterygii</taxon>
        <taxon>Teleostei</taxon>
        <taxon>Ostariophysi</taxon>
        <taxon>Cypriniformes</taxon>
        <taxon>Cyprinidae</taxon>
        <taxon>Labeoninae</taxon>
        <taxon>Labeonini</taxon>
        <taxon>Cirrhinus</taxon>
    </lineage>
</organism>
<dbReference type="InterPro" id="IPR045269">
    <property type="entry name" value="Atg1-like"/>
</dbReference>
<evidence type="ECO:0000259" key="1">
    <source>
        <dbReference type="PROSITE" id="PS50011"/>
    </source>
</evidence>
<dbReference type="PROSITE" id="PS00108">
    <property type="entry name" value="PROTEIN_KINASE_ST"/>
    <property type="match status" value="1"/>
</dbReference>
<evidence type="ECO:0000313" key="2">
    <source>
        <dbReference type="EMBL" id="KAL0186686.1"/>
    </source>
</evidence>
<dbReference type="Proteomes" id="UP001529510">
    <property type="component" value="Unassembled WGS sequence"/>
</dbReference>
<feature type="non-terminal residue" evidence="2">
    <location>
        <position position="1"/>
    </location>
</feature>
<feature type="non-terminal residue" evidence="2">
    <location>
        <position position="55"/>
    </location>
</feature>
<dbReference type="Gene3D" id="1.10.510.10">
    <property type="entry name" value="Transferase(Phosphotransferase) domain 1"/>
    <property type="match status" value="1"/>
</dbReference>
<evidence type="ECO:0000313" key="3">
    <source>
        <dbReference type="Proteomes" id="UP001529510"/>
    </source>
</evidence>
<keyword evidence="3" id="KW-1185">Reference proteome</keyword>
<dbReference type="SUPFAM" id="SSF56112">
    <property type="entry name" value="Protein kinase-like (PK-like)"/>
    <property type="match status" value="1"/>
</dbReference>
<gene>
    <name evidence="2" type="ORF">M9458_018356</name>
</gene>
<protein>
    <recommendedName>
        <fullName evidence="1">Protein kinase domain-containing protein</fullName>
    </recommendedName>
</protein>
<dbReference type="PANTHER" id="PTHR24348:SF19">
    <property type="entry name" value="SERINE_THREONINE-PROTEIN KINASE ULK1"/>
    <property type="match status" value="1"/>
</dbReference>
<dbReference type="GO" id="GO:0006914">
    <property type="term" value="P:autophagy"/>
    <property type="evidence" value="ECO:0007669"/>
    <property type="project" value="UniProtKB-ARBA"/>
</dbReference>
<accession>A0ABD0QKD5</accession>
<dbReference type="GO" id="GO:0004674">
    <property type="term" value="F:protein serine/threonine kinase activity"/>
    <property type="evidence" value="ECO:0007669"/>
    <property type="project" value="UniProtKB-ARBA"/>
</dbReference>
<dbReference type="InterPro" id="IPR011009">
    <property type="entry name" value="Kinase-like_dom_sf"/>
</dbReference>
<name>A0ABD0QKD5_CIRMR</name>
<dbReference type="InterPro" id="IPR000719">
    <property type="entry name" value="Prot_kinase_dom"/>
</dbReference>
<dbReference type="AlphaFoldDB" id="A0ABD0QKD5"/>